<dbReference type="RefSeq" id="WP_150893897.1">
    <property type="nucleotide sequence ID" value="NZ_VYUY01000015.1"/>
</dbReference>
<organism evidence="2 3">
    <name type="scientific">Microbacterium caowuchunii</name>
    <dbReference type="NCBI Taxonomy" id="2614638"/>
    <lineage>
        <taxon>Bacteria</taxon>
        <taxon>Bacillati</taxon>
        <taxon>Actinomycetota</taxon>
        <taxon>Actinomycetes</taxon>
        <taxon>Micrococcales</taxon>
        <taxon>Microbacteriaceae</taxon>
        <taxon>Microbacterium</taxon>
    </lineage>
</organism>
<feature type="transmembrane region" description="Helical" evidence="1">
    <location>
        <begin position="27"/>
        <end position="47"/>
    </location>
</feature>
<evidence type="ECO:0000313" key="2">
    <source>
        <dbReference type="EMBL" id="KAA9132209.1"/>
    </source>
</evidence>
<comment type="caution">
    <text evidence="2">The sequence shown here is derived from an EMBL/GenBank/DDBJ whole genome shotgun (WGS) entry which is preliminary data.</text>
</comment>
<dbReference type="Proteomes" id="UP000326838">
    <property type="component" value="Unassembled WGS sequence"/>
</dbReference>
<evidence type="ECO:0000256" key="1">
    <source>
        <dbReference type="SAM" id="Phobius"/>
    </source>
</evidence>
<gene>
    <name evidence="2" type="ORF">F6B40_10895</name>
</gene>
<keyword evidence="1" id="KW-0472">Membrane</keyword>
<protein>
    <submittedName>
        <fullName evidence="2">Uncharacterized protein</fullName>
    </submittedName>
</protein>
<keyword evidence="3" id="KW-1185">Reference proteome</keyword>
<keyword evidence="1" id="KW-0812">Transmembrane</keyword>
<reference evidence="3" key="1">
    <citation type="submission" date="2019-09" db="EMBL/GenBank/DDBJ databases">
        <title>Mumia zhuanghuii sp. nov. isolated from the intestinal contents of plateau pika (Ochotona curzoniae) in the Qinghai-Tibet plateau of China.</title>
        <authorList>
            <person name="Tian Z."/>
        </authorList>
    </citation>
    <scope>NUCLEOTIDE SEQUENCE [LARGE SCALE GENOMIC DNA]</scope>
    <source>
        <strain evidence="3">L-033</strain>
    </source>
</reference>
<sequence length="137" mass="14572">MTRTEASSPLSRKSQRISRKAGIPRKAWPIAGGAVLLAAVVVVALLWPRPPDVHVVEVAGVEYTTNVAVRAEAGSVYAYLPVNAVVDEVVLTVADRSDSATIRAFLDGLDTFVPGEYVIELTDAPLHLIVDGIPGQE</sequence>
<accession>A0A5N0TG06</accession>
<proteinExistence type="predicted"/>
<dbReference type="AlphaFoldDB" id="A0A5N0TG06"/>
<evidence type="ECO:0000313" key="3">
    <source>
        <dbReference type="Proteomes" id="UP000326838"/>
    </source>
</evidence>
<keyword evidence="1" id="KW-1133">Transmembrane helix</keyword>
<dbReference type="EMBL" id="VYUY01000015">
    <property type="protein sequence ID" value="KAA9132209.1"/>
    <property type="molecule type" value="Genomic_DNA"/>
</dbReference>
<name>A0A5N0TG06_9MICO</name>